<comment type="similarity">
    <text evidence="1">Belongs to the glycosyltransferase group 1 family. Glycosyltransferase 30 subfamily.</text>
</comment>
<comment type="catalytic activity">
    <reaction evidence="5">
        <text>lipid IVA (E. coli) + CMP-3-deoxy-beta-D-manno-octulosonate = alpha-Kdo-(2-&gt;6)-lipid IVA (E. coli) + CMP + H(+)</text>
        <dbReference type="Rhea" id="RHEA:28066"/>
        <dbReference type="ChEBI" id="CHEBI:15378"/>
        <dbReference type="ChEBI" id="CHEBI:58603"/>
        <dbReference type="ChEBI" id="CHEBI:60364"/>
        <dbReference type="ChEBI" id="CHEBI:60377"/>
        <dbReference type="ChEBI" id="CHEBI:85987"/>
        <dbReference type="EC" id="2.4.99.12"/>
    </reaction>
</comment>
<evidence type="ECO:0000256" key="4">
    <source>
        <dbReference type="ARBA" id="ARBA00031445"/>
    </source>
</evidence>
<keyword evidence="3" id="KW-0808">Transferase</keyword>
<evidence type="ECO:0000313" key="10">
    <source>
        <dbReference type="Proteomes" id="UP000796880"/>
    </source>
</evidence>
<dbReference type="EMBL" id="VOIH02000007">
    <property type="protein sequence ID" value="KAF3441738.1"/>
    <property type="molecule type" value="Genomic_DNA"/>
</dbReference>
<evidence type="ECO:0000256" key="5">
    <source>
        <dbReference type="ARBA" id="ARBA00049183"/>
    </source>
</evidence>
<gene>
    <name evidence="9" type="ORF">FNV43_RR15653</name>
</gene>
<organism evidence="9 10">
    <name type="scientific">Rhamnella rubrinervis</name>
    <dbReference type="NCBI Taxonomy" id="2594499"/>
    <lineage>
        <taxon>Eukaryota</taxon>
        <taxon>Viridiplantae</taxon>
        <taxon>Streptophyta</taxon>
        <taxon>Embryophyta</taxon>
        <taxon>Tracheophyta</taxon>
        <taxon>Spermatophyta</taxon>
        <taxon>Magnoliopsida</taxon>
        <taxon>eudicotyledons</taxon>
        <taxon>Gunneridae</taxon>
        <taxon>Pentapetalae</taxon>
        <taxon>rosids</taxon>
        <taxon>fabids</taxon>
        <taxon>Rosales</taxon>
        <taxon>Rhamnaceae</taxon>
        <taxon>rhamnoid group</taxon>
        <taxon>Rhamneae</taxon>
        <taxon>Rhamnella</taxon>
    </lineage>
</organism>
<dbReference type="Gene3D" id="3.40.50.2000">
    <property type="entry name" value="Glycogen Phosphorylase B"/>
    <property type="match status" value="1"/>
</dbReference>
<evidence type="ECO:0000256" key="7">
    <source>
        <dbReference type="PIRSR" id="PIRSR639901-2"/>
    </source>
</evidence>
<dbReference type="InterPro" id="IPR039901">
    <property type="entry name" value="Kdotransferase"/>
</dbReference>
<sequence length="562" mass="63321">MAATKGKLVYKIYRALSYGLSPFLYLHLRWRKHRGLEHPLRWPERLGRASLPRPPGPLIWFHAVSLGEGVTAIPVIKECIQRRPDLTILMTTTTVSAFEVLKNRLPTGVIYQFAPIDTPAAIDAFLGYWKPNAIIIIEGELWPNLIVDASRKGIALALLNARVSAKSFKCWSRPVLLPLIALMLSKFSLIVPLSTMQAIHYQLLLAPPFIINFSGDLKFAVEEFDMSEGEVKSIEDLKVQLAHRQVWMASSIHNGEEEVILGAHKVLMQWLPDLVTIIVPRHLQHGQEIAQKLRKEGQGVALRSQRDKLITGTNIYVVDTLGELRYLYSLTPIAVIGGSFLPDFAGHNISEAAAAGCAVLTGPHVGHFSSMILEMQRLNPFSVLQVSGIELERALRELFNDVKVLEVRRMAAKQAYQALSGGEVCSSKDLWFIDAVGSPTFRLGTADVKYALIEYEDAHYDVTYKNKCKIISVSGVPWRNRGKENLRFNDRILLKAYCCRSQLGKLNNGIAAKLVLTHKLTLVYMLFSIRVFWMRSSNSWLILGTAQIQQERYFHFWSLPAR</sequence>
<evidence type="ECO:0000256" key="2">
    <source>
        <dbReference type="ARBA" id="ARBA00012621"/>
    </source>
</evidence>
<evidence type="ECO:0000256" key="6">
    <source>
        <dbReference type="PIRSR" id="PIRSR639901-1"/>
    </source>
</evidence>
<dbReference type="Pfam" id="PF04413">
    <property type="entry name" value="Glycos_transf_N"/>
    <property type="match status" value="1"/>
</dbReference>
<dbReference type="PANTHER" id="PTHR42755">
    <property type="entry name" value="3-DEOXY-MANNO-OCTULOSONATE CYTIDYLYLTRANSFERASE"/>
    <property type="match status" value="1"/>
</dbReference>
<dbReference type="GO" id="GO:0043842">
    <property type="term" value="F:Kdo transferase activity"/>
    <property type="evidence" value="ECO:0007669"/>
    <property type="project" value="UniProtKB-EC"/>
</dbReference>
<feature type="site" description="Transition state stabilizer" evidence="7">
    <location>
        <position position="218"/>
    </location>
</feature>
<dbReference type="PANTHER" id="PTHR42755:SF1">
    <property type="entry name" value="3-DEOXY-D-MANNO-OCTULOSONIC ACID TRANSFERASE, MITOCHONDRIAL-RELATED"/>
    <property type="match status" value="1"/>
</dbReference>
<protein>
    <recommendedName>
        <fullName evidence="2">lipid IVA 3-deoxy-D-manno-octulosonic acid transferase</fullName>
        <ecNumber evidence="2">2.4.99.12</ecNumber>
    </recommendedName>
    <alternativeName>
        <fullName evidence="4">Lipid IV(A) 3-deoxy-D-manno-octulosonic acid transferase</fullName>
    </alternativeName>
</protein>
<comment type="caution">
    <text evidence="9">The sequence shown here is derived from an EMBL/GenBank/DDBJ whole genome shotgun (WGS) entry which is preliminary data.</text>
</comment>
<dbReference type="Proteomes" id="UP000796880">
    <property type="component" value="Unassembled WGS sequence"/>
</dbReference>
<dbReference type="GO" id="GO:0005886">
    <property type="term" value="C:plasma membrane"/>
    <property type="evidence" value="ECO:0007669"/>
    <property type="project" value="TreeGrafter"/>
</dbReference>
<dbReference type="EC" id="2.4.99.12" evidence="2"/>
<reference evidence="9" key="1">
    <citation type="submission" date="2020-03" db="EMBL/GenBank/DDBJ databases">
        <title>A high-quality chromosome-level genome assembly of a woody plant with both climbing and erect habits, Rhamnella rubrinervis.</title>
        <authorList>
            <person name="Lu Z."/>
            <person name="Yang Y."/>
            <person name="Zhu X."/>
            <person name="Sun Y."/>
        </authorList>
    </citation>
    <scope>NUCLEOTIDE SEQUENCE</scope>
    <source>
        <strain evidence="9">BYM</strain>
        <tissue evidence="9">Leaf</tissue>
    </source>
</reference>
<dbReference type="InterPro" id="IPR038107">
    <property type="entry name" value="Glycos_transf_N_sf"/>
</dbReference>
<feature type="active site" description="Proton acceptor" evidence="6">
    <location>
        <position position="68"/>
    </location>
</feature>
<evidence type="ECO:0000256" key="3">
    <source>
        <dbReference type="ARBA" id="ARBA00022679"/>
    </source>
</evidence>
<evidence type="ECO:0000259" key="8">
    <source>
        <dbReference type="Pfam" id="PF04413"/>
    </source>
</evidence>
<dbReference type="InterPro" id="IPR007507">
    <property type="entry name" value="Glycos_transf_N"/>
</dbReference>
<name>A0A8K0E869_9ROSA</name>
<accession>A0A8K0E869</accession>
<dbReference type="OrthoDB" id="308383at2759"/>
<evidence type="ECO:0000256" key="1">
    <source>
        <dbReference type="ARBA" id="ARBA00006380"/>
    </source>
</evidence>
<feature type="domain" description="3-deoxy-D-manno-octulosonic-acid transferase N-terminal" evidence="8">
    <location>
        <begin position="41"/>
        <end position="220"/>
    </location>
</feature>
<evidence type="ECO:0000313" key="9">
    <source>
        <dbReference type="EMBL" id="KAF3441738.1"/>
    </source>
</evidence>
<dbReference type="Gene3D" id="3.40.50.11720">
    <property type="entry name" value="3-Deoxy-D-manno-octulosonic-acid transferase, N-terminal domain"/>
    <property type="match status" value="1"/>
</dbReference>
<feature type="site" description="Transition state stabilizer" evidence="7">
    <location>
        <position position="138"/>
    </location>
</feature>
<proteinExistence type="inferred from homology"/>
<dbReference type="GO" id="GO:0009245">
    <property type="term" value="P:lipid A biosynthetic process"/>
    <property type="evidence" value="ECO:0007669"/>
    <property type="project" value="TreeGrafter"/>
</dbReference>
<dbReference type="AlphaFoldDB" id="A0A8K0E869"/>
<dbReference type="FunFam" id="3.40.50.11720:FF:000001">
    <property type="entry name" value="3-deoxy-D-manno-octulosonic acid transferase"/>
    <property type="match status" value="1"/>
</dbReference>
<keyword evidence="10" id="KW-1185">Reference proteome</keyword>
<dbReference type="FunFam" id="3.40.50.2000:FF:000032">
    <property type="entry name" value="3-deoxy-D-manno-octulosonic acid transferase"/>
    <property type="match status" value="1"/>
</dbReference>